<proteinExistence type="predicted"/>
<dbReference type="NCBIfam" id="TIGR03605">
    <property type="entry name" value="antibiot_sagB"/>
    <property type="match status" value="1"/>
</dbReference>
<dbReference type="GO" id="GO:0016491">
    <property type="term" value="F:oxidoreductase activity"/>
    <property type="evidence" value="ECO:0007669"/>
    <property type="project" value="InterPro"/>
</dbReference>
<evidence type="ECO:0000259" key="1">
    <source>
        <dbReference type="Pfam" id="PF00881"/>
    </source>
</evidence>
<organism evidence="2">
    <name type="scientific">Thermosulfurimonas dismutans</name>
    <dbReference type="NCBI Taxonomy" id="999894"/>
    <lineage>
        <taxon>Bacteria</taxon>
        <taxon>Pseudomonadati</taxon>
        <taxon>Thermodesulfobacteriota</taxon>
        <taxon>Thermodesulfobacteria</taxon>
        <taxon>Thermodesulfobacteriales</taxon>
        <taxon>Thermodesulfobacteriaceae</taxon>
        <taxon>Thermosulfurimonas</taxon>
    </lineage>
</organism>
<dbReference type="InterPro" id="IPR052544">
    <property type="entry name" value="Bacteriocin_Proc_Enz"/>
</dbReference>
<accession>A0A7C3CFS6</accession>
<dbReference type="InterPro" id="IPR029479">
    <property type="entry name" value="Nitroreductase"/>
</dbReference>
<dbReference type="InterPro" id="IPR020051">
    <property type="entry name" value="SagB-type_dehydrogenase"/>
</dbReference>
<dbReference type="PANTHER" id="PTHR43745:SF2">
    <property type="entry name" value="NITROREDUCTASE MJ1384-RELATED"/>
    <property type="match status" value="1"/>
</dbReference>
<dbReference type="CDD" id="cd02142">
    <property type="entry name" value="McbC_SagB-like_oxidoreductase"/>
    <property type="match status" value="1"/>
</dbReference>
<sequence>MPEYRSSLGFTFLEGTKLSRRDLFRAREEISPTSYFKTYPRARRIPLPRPLLPPADLFQTLLRRRSQRNYSRRPLKLEELNLLLWAAQGVTARAGRYLLRTAPSAGALYPLETYLSVQRVEDLPPGLYHLEIQDWVLELLREGDHGTAIKEAALGQDFCRTAAVVFLWSALPRRTMSKYGSRGMRYIFLDAGHLAQNLLLAAEALGLAACPVGAFFDQEMNELLDLDGEEETIIYLATVGRPAR</sequence>
<dbReference type="PANTHER" id="PTHR43745">
    <property type="entry name" value="NITROREDUCTASE MJ1384-RELATED"/>
    <property type="match status" value="1"/>
</dbReference>
<dbReference type="EMBL" id="DRMH01000046">
    <property type="protein sequence ID" value="HFC97587.1"/>
    <property type="molecule type" value="Genomic_DNA"/>
</dbReference>
<name>A0A7C3CFS6_9BACT</name>
<protein>
    <submittedName>
        <fullName evidence="2">SagB/ThcOx family dehydrogenase</fullName>
    </submittedName>
</protein>
<gene>
    <name evidence="2" type="ORF">ENJ40_03890</name>
</gene>
<dbReference type="Proteomes" id="UP000886043">
    <property type="component" value="Unassembled WGS sequence"/>
</dbReference>
<evidence type="ECO:0000313" key="2">
    <source>
        <dbReference type="EMBL" id="HFC97587.1"/>
    </source>
</evidence>
<comment type="caution">
    <text evidence="2">The sequence shown here is derived from an EMBL/GenBank/DDBJ whole genome shotgun (WGS) entry which is preliminary data.</text>
</comment>
<dbReference type="Pfam" id="PF00881">
    <property type="entry name" value="Nitroreductase"/>
    <property type="match status" value="1"/>
</dbReference>
<dbReference type="Gene3D" id="3.40.109.10">
    <property type="entry name" value="NADH Oxidase"/>
    <property type="match status" value="1"/>
</dbReference>
<feature type="domain" description="Nitroreductase" evidence="1">
    <location>
        <begin position="62"/>
        <end position="241"/>
    </location>
</feature>
<reference evidence="2" key="1">
    <citation type="journal article" date="2020" name="mSystems">
        <title>Genome- and Community-Level Interaction Insights into Carbon Utilization and Element Cycling Functions of Hydrothermarchaeota in Hydrothermal Sediment.</title>
        <authorList>
            <person name="Zhou Z."/>
            <person name="Liu Y."/>
            <person name="Xu W."/>
            <person name="Pan J."/>
            <person name="Luo Z.H."/>
            <person name="Li M."/>
        </authorList>
    </citation>
    <scope>NUCLEOTIDE SEQUENCE [LARGE SCALE GENOMIC DNA]</scope>
    <source>
        <strain evidence="2">HyVt-483</strain>
    </source>
</reference>
<dbReference type="SUPFAM" id="SSF55469">
    <property type="entry name" value="FMN-dependent nitroreductase-like"/>
    <property type="match status" value="1"/>
</dbReference>
<dbReference type="InterPro" id="IPR000415">
    <property type="entry name" value="Nitroreductase-like"/>
</dbReference>
<dbReference type="AlphaFoldDB" id="A0A7C3CFS6"/>